<evidence type="ECO:0000256" key="2">
    <source>
        <dbReference type="ARBA" id="ARBA00022692"/>
    </source>
</evidence>
<evidence type="ECO:0000256" key="5">
    <source>
        <dbReference type="SAM" id="Phobius"/>
    </source>
</evidence>
<proteinExistence type="predicted"/>
<dbReference type="PANTHER" id="PTHR24064">
    <property type="entry name" value="SOLUTE CARRIER FAMILY 22 MEMBER"/>
    <property type="match status" value="1"/>
</dbReference>
<dbReference type="GO" id="GO:0016020">
    <property type="term" value="C:membrane"/>
    <property type="evidence" value="ECO:0007669"/>
    <property type="project" value="UniProtKB-SubCell"/>
</dbReference>
<gene>
    <name evidence="7" type="ORF">CUNI_LOCUS11363</name>
</gene>
<evidence type="ECO:0000256" key="3">
    <source>
        <dbReference type="ARBA" id="ARBA00022989"/>
    </source>
</evidence>
<feature type="domain" description="Major facilitator superfamily (MFS) profile" evidence="6">
    <location>
        <begin position="1"/>
        <end position="460"/>
    </location>
</feature>
<organism evidence="7 8">
    <name type="scientific">Candidula unifasciata</name>
    <dbReference type="NCBI Taxonomy" id="100452"/>
    <lineage>
        <taxon>Eukaryota</taxon>
        <taxon>Metazoa</taxon>
        <taxon>Spiralia</taxon>
        <taxon>Lophotrochozoa</taxon>
        <taxon>Mollusca</taxon>
        <taxon>Gastropoda</taxon>
        <taxon>Heterobranchia</taxon>
        <taxon>Euthyneura</taxon>
        <taxon>Panpulmonata</taxon>
        <taxon>Eupulmonata</taxon>
        <taxon>Stylommatophora</taxon>
        <taxon>Helicina</taxon>
        <taxon>Helicoidea</taxon>
        <taxon>Geomitridae</taxon>
        <taxon>Candidula</taxon>
    </lineage>
</organism>
<feature type="transmembrane region" description="Helical" evidence="5">
    <location>
        <begin position="371"/>
        <end position="396"/>
    </location>
</feature>
<feature type="transmembrane region" description="Helical" evidence="5">
    <location>
        <begin position="342"/>
        <end position="365"/>
    </location>
</feature>
<keyword evidence="3 5" id="KW-1133">Transmembrane helix</keyword>
<dbReference type="SUPFAM" id="SSF103473">
    <property type="entry name" value="MFS general substrate transporter"/>
    <property type="match status" value="1"/>
</dbReference>
<dbReference type="AlphaFoldDB" id="A0A8S3ZD17"/>
<dbReference type="Pfam" id="PF00083">
    <property type="entry name" value="Sugar_tr"/>
    <property type="match status" value="1"/>
</dbReference>
<dbReference type="InterPro" id="IPR036259">
    <property type="entry name" value="MFS_trans_sf"/>
</dbReference>
<feature type="transmembrane region" description="Helical" evidence="5">
    <location>
        <begin position="114"/>
        <end position="132"/>
    </location>
</feature>
<sequence length="502" mass="55424">MFMVFGSFNPGWTCLDDPPSNGTALMGNATNISMFTIHKGWNVSGNTDSGFDCYNMKTCNNISFNKEASTVVTKWALVCENSWPLPVIISIQMAGVALGSYLGGQVGEKLGRKVSIYGSLAIMVVMNVVAVFSVSWEMYAFVLFFTGLANGCILSSLIVLVIEFLNTWWRGFIGAFPFWNVATLSFALCVLVLKDWKHVHLSIAALSLISFLPVFWVPESMRFLTVHGNITEANKVVRKIAKWNKKPLPNTSILNTIAEEEKKIMNKTKQYTYLDLFRKPVRKTNIILGLTWLILSIGYFVVGFGIKSLYGDFFVNFLLYSVVSIPMRIVAAVLATKVGRKFTSAFFVCLTCGCSLSVVVIQLLAPLDIQGTATAVMALGASMMTEAGWGVVVVLVVELNPTSIRNLAYGYCNGLARTGSIIAPFLIPRETFPMFGAFLLLGLLQLVGFLGILMLHETKNKPLQDNLLKKPSRINNRPNEVSQSWPDVDTSSRSTLDIVMRV</sequence>
<accession>A0A8S3ZD17</accession>
<feature type="transmembrane region" description="Helical" evidence="5">
    <location>
        <begin position="172"/>
        <end position="193"/>
    </location>
</feature>
<dbReference type="GO" id="GO:0022857">
    <property type="term" value="F:transmembrane transporter activity"/>
    <property type="evidence" value="ECO:0007669"/>
    <property type="project" value="InterPro"/>
</dbReference>
<dbReference type="OrthoDB" id="3936150at2759"/>
<dbReference type="PROSITE" id="PS00217">
    <property type="entry name" value="SUGAR_TRANSPORT_2"/>
    <property type="match status" value="1"/>
</dbReference>
<keyword evidence="8" id="KW-1185">Reference proteome</keyword>
<feature type="transmembrane region" description="Helical" evidence="5">
    <location>
        <begin position="313"/>
        <end position="335"/>
    </location>
</feature>
<feature type="transmembrane region" description="Helical" evidence="5">
    <location>
        <begin position="83"/>
        <end position="102"/>
    </location>
</feature>
<dbReference type="InterPro" id="IPR005828">
    <property type="entry name" value="MFS_sugar_transport-like"/>
</dbReference>
<protein>
    <recommendedName>
        <fullName evidence="6">Major facilitator superfamily (MFS) profile domain-containing protein</fullName>
    </recommendedName>
</protein>
<dbReference type="Gene3D" id="1.20.1250.20">
    <property type="entry name" value="MFS general substrate transporter like domains"/>
    <property type="match status" value="1"/>
</dbReference>
<feature type="transmembrane region" description="Helical" evidence="5">
    <location>
        <begin position="433"/>
        <end position="455"/>
    </location>
</feature>
<feature type="transmembrane region" description="Helical" evidence="5">
    <location>
        <begin position="138"/>
        <end position="165"/>
    </location>
</feature>
<reference evidence="7" key="1">
    <citation type="submission" date="2021-04" db="EMBL/GenBank/DDBJ databases">
        <authorList>
            <consortium name="Molecular Ecology Group"/>
        </authorList>
    </citation>
    <scope>NUCLEOTIDE SEQUENCE</scope>
</reference>
<evidence type="ECO:0000256" key="1">
    <source>
        <dbReference type="ARBA" id="ARBA00004141"/>
    </source>
</evidence>
<name>A0A8S3ZD17_9EUPU</name>
<keyword evidence="2 5" id="KW-0812">Transmembrane</keyword>
<feature type="transmembrane region" description="Helical" evidence="5">
    <location>
        <begin position="408"/>
        <end position="427"/>
    </location>
</feature>
<comment type="subcellular location">
    <subcellularLocation>
        <location evidence="1">Membrane</location>
        <topology evidence="1">Multi-pass membrane protein</topology>
    </subcellularLocation>
</comment>
<keyword evidence="4 5" id="KW-0472">Membrane</keyword>
<dbReference type="PROSITE" id="PS50850">
    <property type="entry name" value="MFS"/>
    <property type="match status" value="1"/>
</dbReference>
<dbReference type="Proteomes" id="UP000678393">
    <property type="component" value="Unassembled WGS sequence"/>
</dbReference>
<feature type="transmembrane region" description="Helical" evidence="5">
    <location>
        <begin position="286"/>
        <end position="307"/>
    </location>
</feature>
<evidence type="ECO:0000313" key="7">
    <source>
        <dbReference type="EMBL" id="CAG5125805.1"/>
    </source>
</evidence>
<evidence type="ECO:0000259" key="6">
    <source>
        <dbReference type="PROSITE" id="PS50850"/>
    </source>
</evidence>
<dbReference type="InterPro" id="IPR005829">
    <property type="entry name" value="Sugar_transporter_CS"/>
</dbReference>
<dbReference type="InterPro" id="IPR020846">
    <property type="entry name" value="MFS_dom"/>
</dbReference>
<feature type="transmembrane region" description="Helical" evidence="5">
    <location>
        <begin position="199"/>
        <end position="217"/>
    </location>
</feature>
<evidence type="ECO:0000313" key="8">
    <source>
        <dbReference type="Proteomes" id="UP000678393"/>
    </source>
</evidence>
<dbReference type="EMBL" id="CAJHNH020002169">
    <property type="protein sequence ID" value="CAG5125805.1"/>
    <property type="molecule type" value="Genomic_DNA"/>
</dbReference>
<evidence type="ECO:0000256" key="4">
    <source>
        <dbReference type="ARBA" id="ARBA00023136"/>
    </source>
</evidence>
<comment type="caution">
    <text evidence="7">The sequence shown here is derived from an EMBL/GenBank/DDBJ whole genome shotgun (WGS) entry which is preliminary data.</text>
</comment>